<name>A0A9Q0SCJ5_SALVM</name>
<sequence>MASTSSTPSDPSISIHDDTAIRAVNKRYQGLVTVKTKAIKGKGAWYWAHLEPILMKNPDTHLPKAVKLKCCLCEAVFSASNPSRTATEHLKKGTCPNFVSVSRPNSAISPLPISSLPSPPSNNHRKRGSQMGTALKSLALVESNKYCDQVGYINSGFTPKGQDLVLSGGKEDLGALAMLEDSVKRLKSPKASPGPLLNKDQIDSALELLSDWFYEVCGSVSFSSLEHPTFRAFLNQVGLPCLSRRELSGARLDNRFYEAKSEVEARIRDAMFFQVACNGWKSNKCCSGEDNLVKFGVNLPNGTSVFHKAVMTGGGNSVVERCVGIVSDKYMTEALRNLEIQYQWMVNISCQVQGFVSLLKDFSKELQLFRTVIENCSKLANFVNNASQVRSSFQKYRMQVLDYTGLLRVPWCRCDCVKDFAPVYAMLEDVLSCARVLQMVILDDACKLICAEDPVAREVSAMVQSEVFWNELEAVYSLMKLIRGMAQDIETERPLIGECLPLWQELKAKVKEWGARFNIAEGQVEKIVEKRFRKNYHPAWSAAFILDPRYLMRDASGKYLPPFKCLTHEQEKDVDKLITRLASREEAHVALMELMKWRSEGLDPLYAQAVQVKQRDPLTGKMKIANPQGSRLVWETCLSEYKTLGKVAIRLIFLHASSSGFKCNWSCMKWFCIHRNSRAGLERAQKMIFIAAHAKLDKRDLSNEEEKDGELFRMAGCEDDMINEVFVEAPSVQTRESGQAHQKKKKCTLKMKDPTAKDSWYWNWCHPCKVTLKQVFLVQYGENVHIYWRHNMLEPTMKRVDVKLSSLAVMARKILQQVSG</sequence>
<dbReference type="Proteomes" id="UP001151529">
    <property type="component" value="Chromosome 12"/>
</dbReference>
<dbReference type="PANTHER" id="PTHR32166">
    <property type="entry name" value="OSJNBA0013A04.12 PROTEIN"/>
    <property type="match status" value="1"/>
</dbReference>
<dbReference type="AlphaFoldDB" id="A0A9Q0SCJ5"/>
<evidence type="ECO:0000313" key="4">
    <source>
        <dbReference type="Proteomes" id="UP001151529"/>
    </source>
</evidence>
<organism evidence="3 4">
    <name type="scientific">Salix viminalis</name>
    <name type="common">Common osier</name>
    <name type="synonym">Basket willow</name>
    <dbReference type="NCBI Taxonomy" id="40686"/>
    <lineage>
        <taxon>Eukaryota</taxon>
        <taxon>Viridiplantae</taxon>
        <taxon>Streptophyta</taxon>
        <taxon>Embryophyta</taxon>
        <taxon>Tracheophyta</taxon>
        <taxon>Spermatophyta</taxon>
        <taxon>Magnoliopsida</taxon>
        <taxon>eudicotyledons</taxon>
        <taxon>Gunneridae</taxon>
        <taxon>Pentapetalae</taxon>
        <taxon>rosids</taxon>
        <taxon>fabids</taxon>
        <taxon>Malpighiales</taxon>
        <taxon>Salicaceae</taxon>
        <taxon>Saliceae</taxon>
        <taxon>Salix</taxon>
    </lineage>
</organism>
<reference evidence="3" key="2">
    <citation type="journal article" date="2023" name="Int. J. Mol. Sci.">
        <title>De Novo Assembly and Annotation of 11 Diverse Shrub Willow (Salix) Genomes Reveals Novel Gene Organization in Sex-Linked Regions.</title>
        <authorList>
            <person name="Hyden B."/>
            <person name="Feng K."/>
            <person name="Yates T.B."/>
            <person name="Jawdy S."/>
            <person name="Cereghino C."/>
            <person name="Smart L.B."/>
            <person name="Muchero W."/>
        </authorList>
    </citation>
    <scope>NUCLEOTIDE SEQUENCE [LARGE SCALE GENOMIC DNA]</scope>
    <source>
        <tissue evidence="3">Shoot tip</tissue>
    </source>
</reference>
<keyword evidence="4" id="KW-1185">Reference proteome</keyword>
<feature type="domain" description="DUF7963" evidence="2">
    <location>
        <begin position="16"/>
        <end position="98"/>
    </location>
</feature>
<dbReference type="PANTHER" id="PTHR32166:SF115">
    <property type="entry name" value="DUF659 DOMAIN-CONTAINING PROTEIN"/>
    <property type="match status" value="1"/>
</dbReference>
<protein>
    <submittedName>
        <fullName evidence="3">ISOFORM 1-RELATED</fullName>
    </submittedName>
</protein>
<feature type="region of interest" description="Disordered" evidence="1">
    <location>
        <begin position="110"/>
        <end position="129"/>
    </location>
</feature>
<accession>A0A9Q0SCJ5</accession>
<evidence type="ECO:0000259" key="2">
    <source>
        <dbReference type="Pfam" id="PF25908"/>
    </source>
</evidence>
<dbReference type="OrthoDB" id="1873691at2759"/>
<dbReference type="Pfam" id="PF25908">
    <property type="entry name" value="DUF7963"/>
    <property type="match status" value="1"/>
</dbReference>
<dbReference type="SUPFAM" id="SSF53098">
    <property type="entry name" value="Ribonuclease H-like"/>
    <property type="match status" value="1"/>
</dbReference>
<evidence type="ECO:0000256" key="1">
    <source>
        <dbReference type="SAM" id="MobiDB-lite"/>
    </source>
</evidence>
<proteinExistence type="predicted"/>
<evidence type="ECO:0000313" key="3">
    <source>
        <dbReference type="EMBL" id="KAJ6671970.1"/>
    </source>
</evidence>
<gene>
    <name evidence="3" type="ORF">OIU85_013326</name>
</gene>
<dbReference type="InterPro" id="IPR012337">
    <property type="entry name" value="RNaseH-like_sf"/>
</dbReference>
<dbReference type="EMBL" id="JAPFFL010000018">
    <property type="protein sequence ID" value="KAJ6671970.1"/>
    <property type="molecule type" value="Genomic_DNA"/>
</dbReference>
<comment type="caution">
    <text evidence="3">The sequence shown here is derived from an EMBL/GenBank/DDBJ whole genome shotgun (WGS) entry which is preliminary data.</text>
</comment>
<dbReference type="InterPro" id="IPR058269">
    <property type="entry name" value="DUF7963"/>
</dbReference>
<reference evidence="3" key="1">
    <citation type="submission" date="2022-11" db="EMBL/GenBank/DDBJ databases">
        <authorList>
            <person name="Hyden B.L."/>
            <person name="Feng K."/>
            <person name="Yates T."/>
            <person name="Jawdy S."/>
            <person name="Smart L.B."/>
            <person name="Muchero W."/>
        </authorList>
    </citation>
    <scope>NUCLEOTIDE SEQUENCE</scope>
    <source>
        <tissue evidence="3">Shoot tip</tissue>
    </source>
</reference>